<evidence type="ECO:0000313" key="2">
    <source>
        <dbReference type="Proteomes" id="UP000051562"/>
    </source>
</evidence>
<dbReference type="PANTHER" id="PTHR35802:SF1">
    <property type="entry name" value="PROTEASE SYNTHASE AND SPORULATION PROTEIN PAI 2"/>
    <property type="match status" value="1"/>
</dbReference>
<dbReference type="InterPro" id="IPR007396">
    <property type="entry name" value="TR_PAI2-type"/>
</dbReference>
<evidence type="ECO:0000313" key="1">
    <source>
        <dbReference type="EMBL" id="KQK32300.1"/>
    </source>
</evidence>
<gene>
    <name evidence="1" type="ORF">ARD30_00525</name>
</gene>
<dbReference type="AlphaFoldDB" id="A0A0Q3L6C0"/>
<dbReference type="InterPro" id="IPR012349">
    <property type="entry name" value="Split_barrel_FMN-bd"/>
</dbReference>
<comment type="caution">
    <text evidence="1">The sequence shown here is derived from an EMBL/GenBank/DDBJ whole genome shotgun (WGS) entry which is preliminary data.</text>
</comment>
<dbReference type="SUPFAM" id="SSF50475">
    <property type="entry name" value="FMN-binding split barrel"/>
    <property type="match status" value="1"/>
</dbReference>
<accession>A0A0Q3L6C0</accession>
<dbReference type="PANTHER" id="PTHR35802">
    <property type="entry name" value="PROTEASE SYNTHASE AND SPORULATION PROTEIN PAI 2"/>
    <property type="match status" value="1"/>
</dbReference>
<dbReference type="PIRSF" id="PIRSF010372">
    <property type="entry name" value="PaiB"/>
    <property type="match status" value="1"/>
</dbReference>
<keyword evidence="2" id="KW-1185">Reference proteome</keyword>
<dbReference type="EMBL" id="LMAR01000001">
    <property type="protein sequence ID" value="KQK32300.1"/>
    <property type="molecule type" value="Genomic_DNA"/>
</dbReference>
<proteinExistence type="predicted"/>
<dbReference type="Pfam" id="PF04299">
    <property type="entry name" value="FMN_bind_2"/>
    <property type="match status" value="1"/>
</dbReference>
<dbReference type="RefSeq" id="WP_055726245.1">
    <property type="nucleotide sequence ID" value="NZ_LMAR01000001.1"/>
</dbReference>
<dbReference type="Gene3D" id="2.30.110.10">
    <property type="entry name" value="Electron Transport, Fmn-binding Protein, Chain A"/>
    <property type="match status" value="1"/>
</dbReference>
<organism evidence="1 2">
    <name type="scientific">Bosea thiooxidans</name>
    <dbReference type="NCBI Taxonomy" id="53254"/>
    <lineage>
        <taxon>Bacteria</taxon>
        <taxon>Pseudomonadati</taxon>
        <taxon>Pseudomonadota</taxon>
        <taxon>Alphaproteobacteria</taxon>
        <taxon>Hyphomicrobiales</taxon>
        <taxon>Boseaceae</taxon>
        <taxon>Bosea</taxon>
    </lineage>
</organism>
<name>A0A0Q3L6C0_9HYPH</name>
<dbReference type="STRING" id="53254.SAMN05660750_03679"/>
<protein>
    <submittedName>
        <fullName evidence="1">Transcriptional regulator</fullName>
    </submittedName>
</protein>
<reference evidence="1 2" key="1">
    <citation type="submission" date="2015-10" db="EMBL/GenBank/DDBJ databases">
        <title>Draft genome of Bosea thiooxidans.</title>
        <authorList>
            <person name="Wang X."/>
        </authorList>
    </citation>
    <scope>NUCLEOTIDE SEQUENCE [LARGE SCALE GENOMIC DNA]</scope>
    <source>
        <strain evidence="1 2">CGMCC 9174</strain>
    </source>
</reference>
<sequence>MYEPSHFKVEDRAQLHAVIRQHPLATLVTVGEDGLVANLVPFVLHADEGENGVLRAHLARPNAQWKAIAAGAETLVIFTGVERYVTPAWYATKRETGKVVPTWNYVTVQVRGPARAVEDPAWLRAQLESLTQQQEAPRAEPWAVTDAPEPFIAAQARGIVGVEIEIASIIGKFKLSQNRREDDKLGVLNGLSSDPESESQAMASLVKKHGFSGTA</sequence>
<dbReference type="Proteomes" id="UP000051562">
    <property type="component" value="Unassembled WGS sequence"/>
</dbReference>